<keyword evidence="18" id="KW-1185">Reference proteome</keyword>
<evidence type="ECO:0000256" key="12">
    <source>
        <dbReference type="ARBA" id="ARBA00023316"/>
    </source>
</evidence>
<dbReference type="GO" id="GO:0071555">
    <property type="term" value="P:cell wall organization"/>
    <property type="evidence" value="ECO:0007669"/>
    <property type="project" value="UniProtKB-KW"/>
</dbReference>
<keyword evidence="6 14" id="KW-0963">Cytoplasm</keyword>
<dbReference type="InterPro" id="IPR013815">
    <property type="entry name" value="ATP_grasp_subdomain_1"/>
</dbReference>
<dbReference type="PROSITE" id="PS00844">
    <property type="entry name" value="DALA_DALA_LIGASE_2"/>
    <property type="match status" value="1"/>
</dbReference>
<dbReference type="SUPFAM" id="SSF56059">
    <property type="entry name" value="Glutathione synthetase ATP-binding domain-like"/>
    <property type="match status" value="1"/>
</dbReference>
<evidence type="ECO:0000256" key="14">
    <source>
        <dbReference type="HAMAP-Rule" id="MF_00047"/>
    </source>
</evidence>
<dbReference type="eggNOG" id="COG1181">
    <property type="taxonomic scope" value="Bacteria"/>
</dbReference>
<dbReference type="InterPro" id="IPR011095">
    <property type="entry name" value="Dala_Dala_lig_C"/>
</dbReference>
<dbReference type="GO" id="GO:0008360">
    <property type="term" value="P:regulation of cell shape"/>
    <property type="evidence" value="ECO:0007669"/>
    <property type="project" value="UniProtKB-KW"/>
</dbReference>
<dbReference type="HOGENOM" id="CLU_039268_0_2_7"/>
<keyword evidence="12 14" id="KW-0961">Cell wall biogenesis/degradation</keyword>
<accession>E6X2H8</accession>
<reference evidence="17 18" key="1">
    <citation type="journal article" date="2011" name="Stand. Genomic Sci.">
        <title>Complete genome sequence of Nitratifractor salsuginis type strain (E9I37-1).</title>
        <authorList>
            <person name="Anderson I."/>
            <person name="Sikorski J."/>
            <person name="Zeytun A."/>
            <person name="Nolan M."/>
            <person name="Lapidus A."/>
            <person name="Lucas S."/>
            <person name="Hammon N."/>
            <person name="Deshpande S."/>
            <person name="Cheng J.F."/>
            <person name="Tapia R."/>
            <person name="Han C."/>
            <person name="Goodwin L."/>
            <person name="Pitluck S."/>
            <person name="Liolios K."/>
            <person name="Pagani I."/>
            <person name="Ivanova N."/>
            <person name="Huntemann M."/>
            <person name="Mavromatis K."/>
            <person name="Ovchinikova G."/>
            <person name="Pati A."/>
            <person name="Chen A."/>
            <person name="Palaniappan K."/>
            <person name="Land M."/>
            <person name="Hauser L."/>
            <person name="Brambilla E.M."/>
            <person name="Ngatchou-Djao O.D."/>
            <person name="Rohde M."/>
            <person name="Tindall B.J."/>
            <person name="Goker M."/>
            <person name="Detter J.C."/>
            <person name="Woyke T."/>
            <person name="Bristow J."/>
            <person name="Eisen J.A."/>
            <person name="Markowitz V."/>
            <person name="Hugenholtz P."/>
            <person name="Klenk H.P."/>
            <person name="Kyrpides N.C."/>
        </authorList>
    </citation>
    <scope>NUCLEOTIDE SEQUENCE [LARGE SCALE GENOMIC DNA]</scope>
    <source>
        <strain evidence="18">DSM 16511 / JCM 12458 / E9I37-1</strain>
    </source>
</reference>
<dbReference type="UniPathway" id="UPA00219"/>
<dbReference type="GO" id="GO:0009252">
    <property type="term" value="P:peptidoglycan biosynthetic process"/>
    <property type="evidence" value="ECO:0007669"/>
    <property type="project" value="UniProtKB-UniRule"/>
</dbReference>
<dbReference type="OrthoDB" id="9813261at2"/>
<evidence type="ECO:0000256" key="10">
    <source>
        <dbReference type="ARBA" id="ARBA00022960"/>
    </source>
</evidence>
<proteinExistence type="inferred from homology"/>
<gene>
    <name evidence="14" type="primary">ddl</name>
    <name evidence="17" type="ordered locus">Nitsa_1940</name>
</gene>
<comment type="pathway">
    <text evidence="14">Cell wall biogenesis; peptidoglycan biosynthesis.</text>
</comment>
<evidence type="ECO:0000313" key="17">
    <source>
        <dbReference type="EMBL" id="ADV47183.1"/>
    </source>
</evidence>
<dbReference type="Gene3D" id="3.40.50.20">
    <property type="match status" value="1"/>
</dbReference>
<evidence type="ECO:0000256" key="8">
    <source>
        <dbReference type="ARBA" id="ARBA00022741"/>
    </source>
</evidence>
<dbReference type="NCBIfam" id="TIGR01205">
    <property type="entry name" value="D_ala_D_alaTIGR"/>
    <property type="match status" value="1"/>
</dbReference>
<feature type="domain" description="ATP-grasp" evidence="16">
    <location>
        <begin position="136"/>
        <end position="335"/>
    </location>
</feature>
<dbReference type="InterPro" id="IPR011127">
    <property type="entry name" value="Dala_Dala_lig_N"/>
</dbReference>
<comment type="similarity">
    <text evidence="4 14">Belongs to the D-alanine--D-alanine ligase family.</text>
</comment>
<evidence type="ECO:0000256" key="9">
    <source>
        <dbReference type="ARBA" id="ARBA00022840"/>
    </source>
</evidence>
<evidence type="ECO:0000256" key="2">
    <source>
        <dbReference type="ARBA" id="ARBA00001946"/>
    </source>
</evidence>
<evidence type="ECO:0000256" key="13">
    <source>
        <dbReference type="ARBA" id="ARBA00047614"/>
    </source>
</evidence>
<dbReference type="PANTHER" id="PTHR23132:SF23">
    <property type="entry name" value="D-ALANINE--D-ALANINE LIGASE B"/>
    <property type="match status" value="1"/>
</dbReference>
<dbReference type="HAMAP" id="MF_00047">
    <property type="entry name" value="Dala_Dala_lig"/>
    <property type="match status" value="1"/>
</dbReference>
<protein>
    <recommendedName>
        <fullName evidence="5 14">D-alanine--D-alanine ligase</fullName>
        <ecNumber evidence="5 14">6.3.2.4</ecNumber>
    </recommendedName>
    <alternativeName>
        <fullName evidence="14">D-Ala-D-Ala ligase</fullName>
    </alternativeName>
    <alternativeName>
        <fullName evidence="14">D-alanylalanine synthetase</fullName>
    </alternativeName>
</protein>
<evidence type="ECO:0000256" key="11">
    <source>
        <dbReference type="ARBA" id="ARBA00022984"/>
    </source>
</evidence>
<dbReference type="Gene3D" id="3.30.1490.20">
    <property type="entry name" value="ATP-grasp fold, A domain"/>
    <property type="match status" value="1"/>
</dbReference>
<name>E6X2H8_NITSE</name>
<dbReference type="InterPro" id="IPR000291">
    <property type="entry name" value="D-Ala_lig_Van_CS"/>
</dbReference>
<keyword evidence="9 15" id="KW-0067">ATP-binding</keyword>
<comment type="cofactor">
    <cofactor evidence="1">
        <name>Mn(2+)</name>
        <dbReference type="ChEBI" id="CHEBI:29035"/>
    </cofactor>
</comment>
<evidence type="ECO:0000256" key="15">
    <source>
        <dbReference type="PROSITE-ProRule" id="PRU00409"/>
    </source>
</evidence>
<evidence type="ECO:0000256" key="6">
    <source>
        <dbReference type="ARBA" id="ARBA00022490"/>
    </source>
</evidence>
<evidence type="ECO:0000256" key="4">
    <source>
        <dbReference type="ARBA" id="ARBA00010871"/>
    </source>
</evidence>
<comment type="cofactor">
    <cofactor evidence="2">
        <name>Mg(2+)</name>
        <dbReference type="ChEBI" id="CHEBI:18420"/>
    </cofactor>
</comment>
<organism evidence="17 18">
    <name type="scientific">Nitratifractor salsuginis (strain DSM 16511 / JCM 12458 / E9I37-1)</name>
    <dbReference type="NCBI Taxonomy" id="749222"/>
    <lineage>
        <taxon>Bacteria</taxon>
        <taxon>Pseudomonadati</taxon>
        <taxon>Campylobacterota</taxon>
        <taxon>Epsilonproteobacteria</taxon>
        <taxon>Campylobacterales</taxon>
        <taxon>Sulfurovaceae</taxon>
        <taxon>Nitratifractor</taxon>
    </lineage>
</organism>
<dbReference type="EMBL" id="CP002452">
    <property type="protein sequence ID" value="ADV47183.1"/>
    <property type="molecule type" value="Genomic_DNA"/>
</dbReference>
<comment type="subcellular location">
    <subcellularLocation>
        <location evidence="3 14">Cytoplasm</location>
    </subcellularLocation>
</comment>
<dbReference type="SUPFAM" id="SSF52440">
    <property type="entry name" value="PreATP-grasp domain"/>
    <property type="match status" value="1"/>
</dbReference>
<dbReference type="STRING" id="749222.Nitsa_1940"/>
<dbReference type="InterPro" id="IPR005905">
    <property type="entry name" value="D_ala_D_ala"/>
</dbReference>
<dbReference type="NCBIfam" id="NF002527">
    <property type="entry name" value="PRK01966.1-3"/>
    <property type="match status" value="1"/>
</dbReference>
<keyword evidence="11 14" id="KW-0573">Peptidoglycan synthesis</keyword>
<comment type="function">
    <text evidence="14">Cell wall formation.</text>
</comment>
<dbReference type="GO" id="GO:0008716">
    <property type="term" value="F:D-alanine-D-alanine ligase activity"/>
    <property type="evidence" value="ECO:0007669"/>
    <property type="project" value="UniProtKB-UniRule"/>
</dbReference>
<dbReference type="PROSITE" id="PS00843">
    <property type="entry name" value="DALA_DALA_LIGASE_1"/>
    <property type="match status" value="1"/>
</dbReference>
<dbReference type="Proteomes" id="UP000008633">
    <property type="component" value="Chromosome"/>
</dbReference>
<dbReference type="GO" id="GO:0046872">
    <property type="term" value="F:metal ion binding"/>
    <property type="evidence" value="ECO:0007669"/>
    <property type="project" value="InterPro"/>
</dbReference>
<evidence type="ECO:0000256" key="3">
    <source>
        <dbReference type="ARBA" id="ARBA00004496"/>
    </source>
</evidence>
<keyword evidence="10 14" id="KW-0133">Cell shape</keyword>
<dbReference type="GO" id="GO:0005737">
    <property type="term" value="C:cytoplasm"/>
    <property type="evidence" value="ECO:0007669"/>
    <property type="project" value="UniProtKB-SubCell"/>
</dbReference>
<sequence>MKIAILFGGSSYEHEISIVSAITLKKSLKRNEPLFIFVDSAREFYLIEPEKMKSKTFSSGEYKKAKKLSLERGGFSMAGGLLGGRKPLEFDCLLNLIHGRDGEDGKIAGMMEFFRIPFIGPRLEASVMSYSKLNTKLLAQALGISVLEYELLRKEGPRKLSRLEYPVIVKPVHLGSSIGVSIVREASQLDYALDVAFEFDDLVIVEPFVEGIREYNLAGCKTSAWELSLIEEPQKEEFLDFDKKYMDFSRDTRVQEAVIDAPLRERLETAFKNIYDPLFLGSLIRCDFFVVEEKVYLNEINPIPGSMAHYLFDDFEGIIERLAKNLPKEKSIPVDYRYIHSIQSAKGKA</sequence>
<evidence type="ECO:0000313" key="18">
    <source>
        <dbReference type="Proteomes" id="UP000008633"/>
    </source>
</evidence>
<dbReference type="InterPro" id="IPR011761">
    <property type="entry name" value="ATP-grasp"/>
</dbReference>
<dbReference type="Pfam" id="PF07478">
    <property type="entry name" value="Dala_Dala_lig_C"/>
    <property type="match status" value="1"/>
</dbReference>
<evidence type="ECO:0000256" key="7">
    <source>
        <dbReference type="ARBA" id="ARBA00022598"/>
    </source>
</evidence>
<dbReference type="PROSITE" id="PS50975">
    <property type="entry name" value="ATP_GRASP"/>
    <property type="match status" value="1"/>
</dbReference>
<dbReference type="PANTHER" id="PTHR23132">
    <property type="entry name" value="D-ALANINE--D-ALANINE LIGASE"/>
    <property type="match status" value="1"/>
</dbReference>
<dbReference type="AlphaFoldDB" id="E6X2H8"/>
<dbReference type="KEGG" id="nsa:Nitsa_1940"/>
<dbReference type="GO" id="GO:0005524">
    <property type="term" value="F:ATP binding"/>
    <property type="evidence" value="ECO:0007669"/>
    <property type="project" value="UniProtKB-UniRule"/>
</dbReference>
<dbReference type="Gene3D" id="3.30.470.20">
    <property type="entry name" value="ATP-grasp fold, B domain"/>
    <property type="match status" value="1"/>
</dbReference>
<dbReference type="EC" id="6.3.2.4" evidence="5 14"/>
<evidence type="ECO:0000256" key="5">
    <source>
        <dbReference type="ARBA" id="ARBA00012216"/>
    </source>
</evidence>
<evidence type="ECO:0000259" key="16">
    <source>
        <dbReference type="PROSITE" id="PS50975"/>
    </source>
</evidence>
<reference evidence="18" key="2">
    <citation type="submission" date="2011-01" db="EMBL/GenBank/DDBJ databases">
        <title>The complete genome of Nitratifractor salsuginis DSM 16511.</title>
        <authorList>
            <consortium name="US DOE Joint Genome Institute (JGI-PGF)"/>
            <person name="Lucas S."/>
            <person name="Copeland A."/>
            <person name="Lapidus A."/>
            <person name="Bruce D."/>
            <person name="Goodwin L."/>
            <person name="Pitluck S."/>
            <person name="Kyrpides N."/>
            <person name="Mavromatis K."/>
            <person name="Ivanova N."/>
            <person name="Mikhailova N."/>
            <person name="Zeytun A."/>
            <person name="Detter J.C."/>
            <person name="Tapia R."/>
            <person name="Han C."/>
            <person name="Land M."/>
            <person name="Hauser L."/>
            <person name="Markowitz V."/>
            <person name="Cheng J.-F."/>
            <person name="Hugenholtz P."/>
            <person name="Woyke T."/>
            <person name="Wu D."/>
            <person name="Tindall B."/>
            <person name="Schuetze A."/>
            <person name="Brambilla E."/>
            <person name="Klenk H.-P."/>
            <person name="Eisen J.A."/>
        </authorList>
    </citation>
    <scope>NUCLEOTIDE SEQUENCE [LARGE SCALE GENOMIC DNA]</scope>
    <source>
        <strain evidence="18">DSM 16511 / JCM 12458 / E9I37-1</strain>
    </source>
</reference>
<keyword evidence="8 15" id="KW-0547">Nucleotide-binding</keyword>
<dbReference type="RefSeq" id="WP_013554868.1">
    <property type="nucleotide sequence ID" value="NC_014935.1"/>
</dbReference>
<dbReference type="Pfam" id="PF01820">
    <property type="entry name" value="Dala_Dala_lig_N"/>
    <property type="match status" value="1"/>
</dbReference>
<keyword evidence="7 14" id="KW-0436">Ligase</keyword>
<dbReference type="InterPro" id="IPR016185">
    <property type="entry name" value="PreATP-grasp_dom_sf"/>
</dbReference>
<evidence type="ECO:0000256" key="1">
    <source>
        <dbReference type="ARBA" id="ARBA00001936"/>
    </source>
</evidence>
<comment type="catalytic activity">
    <reaction evidence="13 14">
        <text>2 D-alanine + ATP = D-alanyl-D-alanine + ADP + phosphate + H(+)</text>
        <dbReference type="Rhea" id="RHEA:11224"/>
        <dbReference type="ChEBI" id="CHEBI:15378"/>
        <dbReference type="ChEBI" id="CHEBI:30616"/>
        <dbReference type="ChEBI" id="CHEBI:43474"/>
        <dbReference type="ChEBI" id="CHEBI:57416"/>
        <dbReference type="ChEBI" id="CHEBI:57822"/>
        <dbReference type="ChEBI" id="CHEBI:456216"/>
        <dbReference type="EC" id="6.3.2.4"/>
    </reaction>
</comment>